<sequence length="1138" mass="125070">MDSKLPTHDDDASGFLPQQTLHDATSTLSMTVQDSTTSSIQPSSHTPPASTSTMTGFTNGTETESHESPKHSTVHGPISGQLSPSPTVISNSHPSVSSIDAERVERIAMLIRQHKEMHINKSTGVAAIPERSFSSTTSPSCGSTPTAISNAFPLTSPSTGALSQYASPAAISASSLDYPLETSTIDSMMDRDALSTRTPSPEMSLTSDSEYHLYNRSISSLGSKTSSSLSKQFSTSTYRALDNSQKHPSHDVFTSYNGLRAPSPTRSSAKFGSHNAYSTESLSTMLTPSELFKQYKECDPNDVGRMLYEGSLPGCRPNDISLIIGKSDAYHTVVRTSYMECFDFSNIGLDQAFRQLCKKLYLAGETQMVDRILYQFSRRYWDCNPLLQPTFRSDDIVYGILFSLVLLNTDLHIVNVGPNSSKRIARRTFLKNTMELVDTMIENDDKLKEQAVMDIEAARKWKKGLELILRDLYASIFRHRIMQLTAVPIGSSDELAASANPQARECTGHDSSNWSLSSSQSVGSMALHTDTKERGSIYSLGHFRRKHMAPGDRSSIMGFIRAATDISASIGSGMFETATNTSTDRTTPTTTEHSERVVGSPTRCTGVILEGLLIRKHILEMGGTRAKNRRWCKFWCILRSQPDGMIELVMHKLALPNQPEAFEPSELSGNSVVAFDDHFESKSTPTLVSSSTTPTTSPRTLIQSPSGHTSSSFLSPNISNFGFRSSTFQSRKQTPLTECVDEVSSLSSTPPDRRYSAEFPTSTPSEAPVIRLAMREPEVFPLLHACCSILHAAYSIARPHVLALKLANGSEYFFQSPTHETVTEWSHNINYWAARKSKEPMRGSASSMEYGWTWIIWERKVWQTEGPQPPVDEDMMGPLYYFQNLRLRTGSVDTTASAARTSNASMASSEPLKSSSTSVRSVASTMSDGSATTSNFTPSTNGTSVISFGFSGSRTAKHKSKPKPKISEWIPPGGLGHIVSPFSEAVQLESMQRQVNIVKTEILEHLSFKEPMDKHFADSPSTHSKASLNWNRRLRYLEIELQKFTTYVRVLTDGREHKEPTYLTGSVMAAMSKPDEEQLETVSQESDLVLSVNHCNGDDSVADQPIASHGDPVTMQDNAQILPNIDGAGVVAETVELN</sequence>
<gene>
    <name evidence="3" type="ORF">BATDEDRAFT_35468</name>
</gene>
<evidence type="ECO:0000256" key="1">
    <source>
        <dbReference type="SAM" id="MobiDB-lite"/>
    </source>
</evidence>
<dbReference type="InterPro" id="IPR011993">
    <property type="entry name" value="PH-like_dom_sf"/>
</dbReference>
<feature type="compositionally biased region" description="Low complexity" evidence="1">
    <location>
        <begin position="42"/>
        <end position="55"/>
    </location>
</feature>
<reference evidence="3 4" key="1">
    <citation type="submission" date="2009-12" db="EMBL/GenBank/DDBJ databases">
        <title>The draft genome of Batrachochytrium dendrobatidis.</title>
        <authorList>
            <consortium name="US DOE Joint Genome Institute (JGI-PGF)"/>
            <person name="Kuo A."/>
            <person name="Salamov A."/>
            <person name="Schmutz J."/>
            <person name="Lucas S."/>
            <person name="Pitluck S."/>
            <person name="Rosenblum E."/>
            <person name="Stajich J."/>
            <person name="Eisen M."/>
            <person name="Grigoriev I.V."/>
        </authorList>
    </citation>
    <scope>NUCLEOTIDE SEQUENCE [LARGE SCALE GENOMIC DNA]</scope>
    <source>
        <strain evidence="4">JAM81 / FGSC 10211</strain>
    </source>
</reference>
<dbReference type="Pfam" id="PF15410">
    <property type="entry name" value="PH_9"/>
    <property type="match status" value="1"/>
</dbReference>
<dbReference type="InterPro" id="IPR001849">
    <property type="entry name" value="PH_domain"/>
</dbReference>
<dbReference type="EMBL" id="GL882886">
    <property type="protein sequence ID" value="EGF79580.1"/>
    <property type="molecule type" value="Genomic_DNA"/>
</dbReference>
<dbReference type="FunCoup" id="F4P6B9">
    <property type="interactions" value="29"/>
</dbReference>
<feature type="compositionally biased region" description="Polar residues" evidence="1">
    <location>
        <begin position="80"/>
        <end position="97"/>
    </location>
</feature>
<feature type="region of interest" description="Disordered" evidence="1">
    <location>
        <begin position="682"/>
        <end position="713"/>
    </location>
</feature>
<dbReference type="InParanoid" id="F4P6B9"/>
<feature type="compositionally biased region" description="Polar residues" evidence="1">
    <location>
        <begin position="31"/>
        <end position="41"/>
    </location>
</feature>
<name>F4P6B9_BATDJ</name>
<feature type="compositionally biased region" description="Low complexity" evidence="1">
    <location>
        <begin position="577"/>
        <end position="591"/>
    </location>
</feature>
<proteinExistence type="predicted"/>
<dbReference type="PANTHER" id="PTHR10663:SF375">
    <property type="entry name" value="LD29171P"/>
    <property type="match status" value="1"/>
</dbReference>
<dbReference type="InterPro" id="IPR023394">
    <property type="entry name" value="Sec7_C_sf"/>
</dbReference>
<dbReference type="PANTHER" id="PTHR10663">
    <property type="entry name" value="GUANYL-NUCLEOTIDE EXCHANGE FACTOR"/>
    <property type="match status" value="1"/>
</dbReference>
<feature type="region of interest" description="Disordered" evidence="1">
    <location>
        <begin position="896"/>
        <end position="918"/>
    </location>
</feature>
<evidence type="ECO:0000313" key="3">
    <source>
        <dbReference type="EMBL" id="EGF79580.1"/>
    </source>
</evidence>
<dbReference type="SUPFAM" id="SSF50729">
    <property type="entry name" value="PH domain-like"/>
    <property type="match status" value="1"/>
</dbReference>
<dbReference type="PROSITE" id="PS50190">
    <property type="entry name" value="SEC7"/>
    <property type="match status" value="1"/>
</dbReference>
<dbReference type="InterPro" id="IPR000904">
    <property type="entry name" value="Sec7_dom"/>
</dbReference>
<dbReference type="InterPro" id="IPR035999">
    <property type="entry name" value="Sec7_dom_sf"/>
</dbReference>
<dbReference type="OMA" id="TRMLCSK"/>
<dbReference type="STRING" id="684364.F4P6B9"/>
<dbReference type="Pfam" id="PF01369">
    <property type="entry name" value="Sec7"/>
    <property type="match status" value="1"/>
</dbReference>
<dbReference type="GO" id="GO:0005085">
    <property type="term" value="F:guanyl-nucleotide exchange factor activity"/>
    <property type="evidence" value="ECO:0000318"/>
    <property type="project" value="GO_Central"/>
</dbReference>
<feature type="domain" description="SEC7" evidence="2">
    <location>
        <begin position="275"/>
        <end position="479"/>
    </location>
</feature>
<feature type="compositionally biased region" description="Polar residues" evidence="1">
    <location>
        <begin position="701"/>
        <end position="713"/>
    </location>
</feature>
<organism evidence="3 4">
    <name type="scientific">Batrachochytrium dendrobatidis (strain JAM81 / FGSC 10211)</name>
    <name type="common">Frog chytrid fungus</name>
    <dbReference type="NCBI Taxonomy" id="684364"/>
    <lineage>
        <taxon>Eukaryota</taxon>
        <taxon>Fungi</taxon>
        <taxon>Fungi incertae sedis</taxon>
        <taxon>Chytridiomycota</taxon>
        <taxon>Chytridiomycota incertae sedis</taxon>
        <taxon>Chytridiomycetes</taxon>
        <taxon>Rhizophydiales</taxon>
        <taxon>Rhizophydiales incertae sedis</taxon>
        <taxon>Batrachochytrium</taxon>
    </lineage>
</organism>
<feature type="region of interest" description="Disordered" evidence="1">
    <location>
        <begin position="576"/>
        <end position="596"/>
    </location>
</feature>
<dbReference type="Gene3D" id="2.30.29.30">
    <property type="entry name" value="Pleckstrin-homology domain (PH domain)/Phosphotyrosine-binding domain (PTB)"/>
    <property type="match status" value="1"/>
</dbReference>
<dbReference type="SUPFAM" id="SSF48425">
    <property type="entry name" value="Sec7 domain"/>
    <property type="match status" value="1"/>
</dbReference>
<dbReference type="Gene3D" id="1.10.1000.11">
    <property type="entry name" value="Arf Nucleotide-binding Site Opener,domain 2"/>
    <property type="match status" value="1"/>
</dbReference>
<protein>
    <recommendedName>
        <fullName evidence="2">SEC7 domain-containing protein</fullName>
    </recommendedName>
</protein>
<dbReference type="SMART" id="SM00233">
    <property type="entry name" value="PH"/>
    <property type="match status" value="1"/>
</dbReference>
<dbReference type="InterPro" id="IPR041681">
    <property type="entry name" value="PH_9"/>
</dbReference>
<dbReference type="AlphaFoldDB" id="F4P6B9"/>
<dbReference type="SMART" id="SM00222">
    <property type="entry name" value="Sec7"/>
    <property type="match status" value="1"/>
</dbReference>
<dbReference type="HOGENOM" id="CLU_278099_0_0_1"/>
<dbReference type="GO" id="GO:0032012">
    <property type="term" value="P:regulation of ARF protein signal transduction"/>
    <property type="evidence" value="ECO:0007669"/>
    <property type="project" value="InterPro"/>
</dbReference>
<evidence type="ECO:0000313" key="4">
    <source>
        <dbReference type="Proteomes" id="UP000007241"/>
    </source>
</evidence>
<dbReference type="GeneID" id="18240781"/>
<dbReference type="OrthoDB" id="2157641at2759"/>
<dbReference type="Proteomes" id="UP000007241">
    <property type="component" value="Unassembled WGS sequence"/>
</dbReference>
<feature type="region of interest" description="Disordered" evidence="1">
    <location>
        <begin position="31"/>
        <end position="97"/>
    </location>
</feature>
<feature type="region of interest" description="Disordered" evidence="1">
    <location>
        <begin position="741"/>
        <end position="761"/>
    </location>
</feature>
<keyword evidence="4" id="KW-1185">Reference proteome</keyword>
<evidence type="ECO:0000259" key="2">
    <source>
        <dbReference type="PROSITE" id="PS50190"/>
    </source>
</evidence>
<dbReference type="RefSeq" id="XP_006680013.1">
    <property type="nucleotide sequence ID" value="XM_006679950.1"/>
</dbReference>
<feature type="compositionally biased region" description="Low complexity" evidence="1">
    <location>
        <begin position="682"/>
        <end position="700"/>
    </location>
</feature>
<accession>F4P6B9</accession>